<keyword evidence="3" id="KW-1185">Reference proteome</keyword>
<name>A0ABW9A9D4_9BURK</name>
<evidence type="ECO:0000256" key="1">
    <source>
        <dbReference type="SAM" id="MobiDB-lite"/>
    </source>
</evidence>
<dbReference type="RefSeq" id="WP_408158699.1">
    <property type="nucleotide sequence ID" value="NZ_JAQQFM010000006.1"/>
</dbReference>
<evidence type="ECO:0000313" key="2">
    <source>
        <dbReference type="EMBL" id="MFL9925511.1"/>
    </source>
</evidence>
<sequence length="237" mass="26689">MNHDDNIPLLTEIIPATPEAQERRQAPHTSQPTPDVNVYSDIPAPLLTPSSDQAPHHFQSPPQPQPQQAQQPLPYSTQNRYGWQQPAPLHFEQQHQPPAYAPEPWQQPQSLQFTDEPPMHTAQTWQSSFNAPNMPPGVLPSFQDNITQPAPAPIPPQPDAAQLGQIQQDIRENVLQNLLTHVDGVLQQHFQDHMAVVLDNMADILTQRIKFSLQQALEESVSRAVAEEMAKFEFSKK</sequence>
<gene>
    <name evidence="2" type="ORF">PQR62_14625</name>
</gene>
<accession>A0ABW9A9D4</accession>
<proteinExistence type="predicted"/>
<dbReference type="EMBL" id="JAQQFM010000006">
    <property type="protein sequence ID" value="MFL9925511.1"/>
    <property type="molecule type" value="Genomic_DNA"/>
</dbReference>
<comment type="caution">
    <text evidence="2">The sequence shown here is derived from an EMBL/GenBank/DDBJ whole genome shotgun (WGS) entry which is preliminary data.</text>
</comment>
<dbReference type="Proteomes" id="UP001629246">
    <property type="component" value="Unassembled WGS sequence"/>
</dbReference>
<feature type="compositionally biased region" description="Low complexity" evidence="1">
    <location>
        <begin position="56"/>
        <end position="74"/>
    </location>
</feature>
<evidence type="ECO:0000313" key="3">
    <source>
        <dbReference type="Proteomes" id="UP001629246"/>
    </source>
</evidence>
<reference evidence="2 3" key="1">
    <citation type="journal article" date="2024" name="Chem. Sci.">
        <title>Discovery of megapolipeptins by genome mining of a Burkholderiales bacteria collection.</title>
        <authorList>
            <person name="Paulo B.S."/>
            <person name="Recchia M.J.J."/>
            <person name="Lee S."/>
            <person name="Fergusson C.H."/>
            <person name="Romanowski S.B."/>
            <person name="Hernandez A."/>
            <person name="Krull N."/>
            <person name="Liu D.Y."/>
            <person name="Cavanagh H."/>
            <person name="Bos A."/>
            <person name="Gray C.A."/>
            <person name="Murphy B.T."/>
            <person name="Linington R.G."/>
            <person name="Eustaquio A.S."/>
        </authorList>
    </citation>
    <scope>NUCLEOTIDE SEQUENCE [LARGE SCALE GENOMIC DNA]</scope>
    <source>
        <strain evidence="2 3">RL21-008-BIB-A</strain>
    </source>
</reference>
<organism evidence="2 3">
    <name type="scientific">Herbaspirillum lusitanum</name>
    <dbReference type="NCBI Taxonomy" id="213312"/>
    <lineage>
        <taxon>Bacteria</taxon>
        <taxon>Pseudomonadati</taxon>
        <taxon>Pseudomonadota</taxon>
        <taxon>Betaproteobacteria</taxon>
        <taxon>Burkholderiales</taxon>
        <taxon>Oxalobacteraceae</taxon>
        <taxon>Herbaspirillum</taxon>
    </lineage>
</organism>
<protein>
    <submittedName>
        <fullName evidence="2">Uncharacterized protein</fullName>
    </submittedName>
</protein>
<feature type="region of interest" description="Disordered" evidence="1">
    <location>
        <begin position="1"/>
        <end position="81"/>
    </location>
</feature>